<evidence type="ECO:0000313" key="13">
    <source>
        <dbReference type="Proteomes" id="UP000440732"/>
    </source>
</evidence>
<dbReference type="EMBL" id="QXGF01002276">
    <property type="protein sequence ID" value="KAE8925392.1"/>
    <property type="molecule type" value="Genomic_DNA"/>
</dbReference>
<evidence type="ECO:0000313" key="9">
    <source>
        <dbReference type="Proteomes" id="UP000429523"/>
    </source>
</evidence>
<evidence type="ECO:0000313" key="10">
    <source>
        <dbReference type="Proteomes" id="UP000433483"/>
    </source>
</evidence>
<reference evidence="9 10" key="1">
    <citation type="submission" date="2018-08" db="EMBL/GenBank/DDBJ databases">
        <title>Genomic investigation of the strawberry pathogen Phytophthora fragariae indicates pathogenicity is determined by transcriptional variation in three key races.</title>
        <authorList>
            <person name="Adams T.M."/>
            <person name="Armitage A.D."/>
            <person name="Sobczyk M.K."/>
            <person name="Bates H.J."/>
            <person name="Dunwell J.M."/>
            <person name="Nellist C.F."/>
            <person name="Harrison R.J."/>
        </authorList>
    </citation>
    <scope>NUCLEOTIDE SEQUENCE [LARGE SCALE GENOMIC DNA]</scope>
    <source>
        <strain evidence="8 11">A4</strain>
        <strain evidence="7 12">BC-1</strain>
        <strain evidence="6 10">NOV-27</strain>
        <strain evidence="5 13">NOV-5</strain>
        <strain evidence="4 14">NOV-71</strain>
        <strain evidence="1 9">NOV-9</strain>
        <strain evidence="3 16">ONT-3</strain>
        <strain evidence="2 15">SCRP245</strain>
    </source>
</reference>
<accession>A0A6A3TU73</accession>
<evidence type="ECO:0000313" key="14">
    <source>
        <dbReference type="Proteomes" id="UP000441208"/>
    </source>
</evidence>
<evidence type="ECO:0000313" key="5">
    <source>
        <dbReference type="EMBL" id="KAE9142481.1"/>
    </source>
</evidence>
<dbReference type="AlphaFoldDB" id="A0A6A3TU73"/>
<dbReference type="EMBL" id="QXGA01000697">
    <property type="protein sequence ID" value="KAE9142481.1"/>
    <property type="molecule type" value="Genomic_DNA"/>
</dbReference>
<dbReference type="EMBL" id="QXGE01000588">
    <property type="protein sequence ID" value="KAE9308267.1"/>
    <property type="molecule type" value="Genomic_DNA"/>
</dbReference>
<evidence type="ECO:0000313" key="6">
    <source>
        <dbReference type="EMBL" id="KAE9186825.1"/>
    </source>
</evidence>
<evidence type="ECO:0000313" key="4">
    <source>
        <dbReference type="EMBL" id="KAE9109035.1"/>
    </source>
</evidence>
<evidence type="ECO:0000313" key="12">
    <source>
        <dbReference type="Proteomes" id="UP000440367"/>
    </source>
</evidence>
<organism evidence="5 13">
    <name type="scientific">Phytophthora fragariae</name>
    <dbReference type="NCBI Taxonomy" id="53985"/>
    <lineage>
        <taxon>Eukaryota</taxon>
        <taxon>Sar</taxon>
        <taxon>Stramenopiles</taxon>
        <taxon>Oomycota</taxon>
        <taxon>Peronosporomycetes</taxon>
        <taxon>Peronosporales</taxon>
        <taxon>Peronosporaceae</taxon>
        <taxon>Phytophthora</taxon>
    </lineage>
</organism>
<sequence>MRALLRLQASIPIEALILTRRLSAIQDLAFLHISLIRSSYVDPAVSRVMVRPAVVQFRRTAFIRWLDCMNYSGGFRGGRVGSGGGLLAELVRSQCGSALSGLRSLAKA</sequence>
<evidence type="ECO:0000313" key="2">
    <source>
        <dbReference type="EMBL" id="KAE8971832.1"/>
    </source>
</evidence>
<comment type="caution">
    <text evidence="5">The sequence shown here is derived from an EMBL/GenBank/DDBJ whole genome shotgun (WGS) entry which is preliminary data.</text>
</comment>
<dbReference type="Proteomes" id="UP000488956">
    <property type="component" value="Unassembled WGS sequence"/>
</dbReference>
<dbReference type="Proteomes" id="UP000429523">
    <property type="component" value="Unassembled WGS sequence"/>
</dbReference>
<dbReference type="Proteomes" id="UP000433483">
    <property type="component" value="Unassembled WGS sequence"/>
</dbReference>
<proteinExistence type="predicted"/>
<dbReference type="EMBL" id="QXFX01001333">
    <property type="protein sequence ID" value="KAE9092094.1"/>
    <property type="molecule type" value="Genomic_DNA"/>
</dbReference>
<name>A0A6A3TU73_9STRA</name>
<dbReference type="Proteomes" id="UP000460718">
    <property type="component" value="Unassembled WGS sequence"/>
</dbReference>
<dbReference type="Proteomes" id="UP000441208">
    <property type="component" value="Unassembled WGS sequence"/>
</dbReference>
<evidence type="ECO:0000313" key="11">
    <source>
        <dbReference type="Proteomes" id="UP000437068"/>
    </source>
</evidence>
<dbReference type="EMBL" id="QXGB01001700">
    <property type="protein sequence ID" value="KAE9186825.1"/>
    <property type="molecule type" value="Genomic_DNA"/>
</dbReference>
<dbReference type="Proteomes" id="UP000440367">
    <property type="component" value="Unassembled WGS sequence"/>
</dbReference>
<evidence type="ECO:0000313" key="3">
    <source>
        <dbReference type="EMBL" id="KAE9092094.1"/>
    </source>
</evidence>
<dbReference type="EMBL" id="QXGD01000631">
    <property type="protein sequence ID" value="KAE9231066.1"/>
    <property type="molecule type" value="Genomic_DNA"/>
</dbReference>
<evidence type="ECO:0000313" key="7">
    <source>
        <dbReference type="EMBL" id="KAE9231066.1"/>
    </source>
</evidence>
<evidence type="ECO:0000313" key="1">
    <source>
        <dbReference type="EMBL" id="KAE8925392.1"/>
    </source>
</evidence>
<gene>
    <name evidence="8" type="ORF">PF001_g11244</name>
    <name evidence="7" type="ORF">PF002_g12810</name>
    <name evidence="6" type="ORF">PF005_g20697</name>
    <name evidence="5" type="ORF">PF006_g12413</name>
    <name evidence="4" type="ORF">PF007_g12414</name>
    <name evidence="1" type="ORF">PF009_g24402</name>
    <name evidence="3" type="ORF">PF010_g17936</name>
    <name evidence="2" type="ORF">PF011_g25882</name>
</gene>
<evidence type="ECO:0000313" key="15">
    <source>
        <dbReference type="Proteomes" id="UP000460718"/>
    </source>
</evidence>
<keyword evidence="10" id="KW-1185">Reference proteome</keyword>
<dbReference type="Proteomes" id="UP000437068">
    <property type="component" value="Unassembled WGS sequence"/>
</dbReference>
<dbReference type="Proteomes" id="UP000440732">
    <property type="component" value="Unassembled WGS sequence"/>
</dbReference>
<dbReference type="EMBL" id="QXFW01003273">
    <property type="protein sequence ID" value="KAE8971832.1"/>
    <property type="molecule type" value="Genomic_DNA"/>
</dbReference>
<dbReference type="EMBL" id="QXFZ01000652">
    <property type="protein sequence ID" value="KAE9109035.1"/>
    <property type="molecule type" value="Genomic_DNA"/>
</dbReference>
<evidence type="ECO:0000313" key="16">
    <source>
        <dbReference type="Proteomes" id="UP000488956"/>
    </source>
</evidence>
<protein>
    <submittedName>
        <fullName evidence="5">Uncharacterized protein</fullName>
    </submittedName>
</protein>
<evidence type="ECO:0000313" key="8">
    <source>
        <dbReference type="EMBL" id="KAE9308267.1"/>
    </source>
</evidence>